<dbReference type="InterPro" id="IPR013786">
    <property type="entry name" value="AcylCoA_DH/ox_N"/>
</dbReference>
<dbReference type="InterPro" id="IPR009075">
    <property type="entry name" value="AcylCo_DH/oxidase_C"/>
</dbReference>
<dbReference type="SUPFAM" id="SSF47203">
    <property type="entry name" value="Acyl-CoA dehydrogenase C-terminal domain-like"/>
    <property type="match status" value="1"/>
</dbReference>
<evidence type="ECO:0000313" key="8">
    <source>
        <dbReference type="Proteomes" id="UP000178187"/>
    </source>
</evidence>
<keyword evidence="3" id="KW-0285">Flavoprotein</keyword>
<dbReference type="Gene3D" id="1.10.540.10">
    <property type="entry name" value="Acyl-CoA dehydrogenase/oxidase, N-terminal domain"/>
    <property type="match status" value="1"/>
</dbReference>
<evidence type="ECO:0000256" key="4">
    <source>
        <dbReference type="ARBA" id="ARBA00022827"/>
    </source>
</evidence>
<proteinExistence type="inferred from homology"/>
<accession>A0A1G1KVC7</accession>
<dbReference type="InterPro" id="IPR036250">
    <property type="entry name" value="AcylCo_DH-like_C"/>
</dbReference>
<dbReference type="GO" id="GO:0003995">
    <property type="term" value="F:acyl-CoA dehydrogenase activity"/>
    <property type="evidence" value="ECO:0007669"/>
    <property type="project" value="TreeGrafter"/>
</dbReference>
<evidence type="ECO:0000256" key="3">
    <source>
        <dbReference type="ARBA" id="ARBA00022630"/>
    </source>
</evidence>
<sequence>MSTASSEKNTTALLSTLPGDDVRQIMWRFRDRYDLQMVVQSARSVARGIVARLVADGARNTHDWTPEKAKLLTTLDEAGITSVFMDPDEGGFIEGPKNMALALVAFELSWVDAGAATGSLAGNLALSPIHEKSTPEQKKHYMSLCVPSDKNKKPWRGAFALTEPLPFVGVDTGVVSGKVRIAEWKEGKEPILHVEKRGRFITNMGFANFVTAAVDTDDPKIKTSCMIILEEGDPGVYDRGAPTLKLVHQLSSTHDPIFSLKVPANRIIGGYTVKDGVIIPNFSHSEVIEAVFRRTRVTVGIMTSAKLLSAVEPVIRYQRNRFRGGSSISAGTPRFDLGLQQKEDAVQRLVDIWATGEASASLGFTAARLFDEFDPVETKKEEIFKAQGIAGARAQMKALKKPQEDALEYLKMLQLAENKRDAKRFQELGNDPLVQFVVQDSLANVLCPACKLWNTGYGATVMREAVSLMGGYGITEDCPGFLGQKWMDSQLEATYEGPEAVQRRQLSVTMTSPLFLQQLQNWIKDLEKINGANPDLGAGALAAGMEVWYWAFKHLETAKDWNGKTVYHGQRQGVTFPLADALCWLLASYCQIIDVLELKAKGPENPVVAEGLAGLVTFFSDLARVQSARASEEAARICAELVYGYNPNLTNEEISTFSKLREKVDISIKGYRLAKERAALAVSQVMIPEALDYPA</sequence>
<protein>
    <submittedName>
        <fullName evidence="7">Acyl-CoA dehydrogenase</fullName>
    </submittedName>
</protein>
<organism evidence="7 8">
    <name type="scientific">Candidatus Danuiimicrobium aquiferis</name>
    <dbReference type="NCBI Taxonomy" id="1801832"/>
    <lineage>
        <taxon>Bacteria</taxon>
        <taxon>Pseudomonadati</taxon>
        <taxon>Candidatus Omnitrophota</taxon>
        <taxon>Candidatus Danuiimicrobium</taxon>
    </lineage>
</organism>
<dbReference type="Gene3D" id="2.40.110.10">
    <property type="entry name" value="Butyryl-CoA Dehydrogenase, subunit A, domain 2"/>
    <property type="match status" value="1"/>
</dbReference>
<keyword evidence="4" id="KW-0274">FAD</keyword>
<dbReference type="InterPro" id="IPR046373">
    <property type="entry name" value="Acyl-CoA_Oxase/DH_mid-dom_sf"/>
</dbReference>
<comment type="similarity">
    <text evidence="2">Belongs to the acyl-CoA dehydrogenase family.</text>
</comment>
<comment type="cofactor">
    <cofactor evidence="1">
        <name>FAD</name>
        <dbReference type="ChEBI" id="CHEBI:57692"/>
    </cofactor>
</comment>
<feature type="domain" description="Acyl-CoA dehydrogenase/oxidase C-terminal" evidence="5">
    <location>
        <begin position="444"/>
        <end position="506"/>
    </location>
</feature>
<dbReference type="InterPro" id="IPR009100">
    <property type="entry name" value="AcylCoA_DH/oxidase_NM_dom_sf"/>
</dbReference>
<evidence type="ECO:0000256" key="1">
    <source>
        <dbReference type="ARBA" id="ARBA00001974"/>
    </source>
</evidence>
<evidence type="ECO:0000259" key="5">
    <source>
        <dbReference type="Pfam" id="PF00441"/>
    </source>
</evidence>
<dbReference type="SUPFAM" id="SSF56645">
    <property type="entry name" value="Acyl-CoA dehydrogenase NM domain-like"/>
    <property type="match status" value="1"/>
</dbReference>
<gene>
    <name evidence="7" type="ORF">A3G33_01730</name>
</gene>
<dbReference type="AlphaFoldDB" id="A0A1G1KVC7"/>
<feature type="domain" description="Acyl-CoA dehydrogenase/oxidase N-terminal" evidence="6">
    <location>
        <begin position="36"/>
        <end position="142"/>
    </location>
</feature>
<comment type="caution">
    <text evidence="7">The sequence shown here is derived from an EMBL/GenBank/DDBJ whole genome shotgun (WGS) entry which is preliminary data.</text>
</comment>
<dbReference type="GO" id="GO:0005886">
    <property type="term" value="C:plasma membrane"/>
    <property type="evidence" value="ECO:0007669"/>
    <property type="project" value="TreeGrafter"/>
</dbReference>
<dbReference type="Pfam" id="PF02771">
    <property type="entry name" value="Acyl-CoA_dh_N"/>
    <property type="match status" value="1"/>
</dbReference>
<name>A0A1G1KVC7_9BACT</name>
<evidence type="ECO:0000256" key="2">
    <source>
        <dbReference type="ARBA" id="ARBA00009347"/>
    </source>
</evidence>
<evidence type="ECO:0000259" key="6">
    <source>
        <dbReference type="Pfam" id="PF02771"/>
    </source>
</evidence>
<dbReference type="InterPro" id="IPR037069">
    <property type="entry name" value="AcylCoA_DH/ox_N_sf"/>
</dbReference>
<dbReference type="GO" id="GO:0050660">
    <property type="term" value="F:flavin adenine dinucleotide binding"/>
    <property type="evidence" value="ECO:0007669"/>
    <property type="project" value="InterPro"/>
</dbReference>
<dbReference type="PANTHER" id="PTHR43884:SF19">
    <property type="entry name" value="ACYL-COA DEHYDROGENASE FADE4-RELATED"/>
    <property type="match status" value="1"/>
</dbReference>
<dbReference type="PANTHER" id="PTHR43884">
    <property type="entry name" value="ACYL-COA DEHYDROGENASE"/>
    <property type="match status" value="1"/>
</dbReference>
<dbReference type="Pfam" id="PF00441">
    <property type="entry name" value="Acyl-CoA_dh_1"/>
    <property type="match status" value="1"/>
</dbReference>
<reference evidence="7 8" key="1">
    <citation type="journal article" date="2016" name="Nat. Commun.">
        <title>Thousands of microbial genomes shed light on interconnected biogeochemical processes in an aquifer system.</title>
        <authorList>
            <person name="Anantharaman K."/>
            <person name="Brown C.T."/>
            <person name="Hug L.A."/>
            <person name="Sharon I."/>
            <person name="Castelle C.J."/>
            <person name="Probst A.J."/>
            <person name="Thomas B.C."/>
            <person name="Singh A."/>
            <person name="Wilkins M.J."/>
            <person name="Karaoz U."/>
            <person name="Brodie E.L."/>
            <person name="Williams K.H."/>
            <person name="Hubbard S.S."/>
            <person name="Banfield J.F."/>
        </authorList>
    </citation>
    <scope>NUCLEOTIDE SEQUENCE [LARGE SCALE GENOMIC DNA]</scope>
</reference>
<dbReference type="EMBL" id="MHFR01000048">
    <property type="protein sequence ID" value="OGW96835.1"/>
    <property type="molecule type" value="Genomic_DNA"/>
</dbReference>
<dbReference type="Gene3D" id="1.20.140.10">
    <property type="entry name" value="Butyryl-CoA Dehydrogenase, subunit A, domain 3"/>
    <property type="match status" value="1"/>
</dbReference>
<evidence type="ECO:0000313" key="7">
    <source>
        <dbReference type="EMBL" id="OGW96835.1"/>
    </source>
</evidence>
<dbReference type="Proteomes" id="UP000178187">
    <property type="component" value="Unassembled WGS sequence"/>
</dbReference>